<organism evidence="6 7">
    <name type="scientific">Nocardia panacis</name>
    <dbReference type="NCBI Taxonomy" id="2340916"/>
    <lineage>
        <taxon>Bacteria</taxon>
        <taxon>Bacillati</taxon>
        <taxon>Actinomycetota</taxon>
        <taxon>Actinomycetes</taxon>
        <taxon>Mycobacteriales</taxon>
        <taxon>Nocardiaceae</taxon>
        <taxon>Nocardia</taxon>
    </lineage>
</organism>
<dbReference type="Proteomes" id="UP000266677">
    <property type="component" value="Unassembled WGS sequence"/>
</dbReference>
<dbReference type="InterPro" id="IPR009057">
    <property type="entry name" value="Homeodomain-like_sf"/>
</dbReference>
<feature type="domain" description="HTH tetR-type" evidence="5">
    <location>
        <begin position="10"/>
        <end position="71"/>
    </location>
</feature>
<name>A0A3A4K4M2_9NOCA</name>
<sequence length="196" mass="21159">MTTAHQTATVARKKQITGAAITLLGEIGYQATTLEAICKEAGLSSKRLITYHFSSKDDLFAAVADQIATDAETSVRSAFETATGARELLATVIRANVEFIADHLPQVRALQQILLNGDHGVWERHHVESLNGLARLFEQGQRTGAFRPFDAKVMAAALRASIDSMVPLLSTGLDPDQCGNELVELFDHATSALTRA</sequence>
<evidence type="ECO:0000313" key="7">
    <source>
        <dbReference type="Proteomes" id="UP000266677"/>
    </source>
</evidence>
<dbReference type="OrthoDB" id="9806334at2"/>
<protein>
    <submittedName>
        <fullName evidence="6">TetR/AcrR family transcriptional regulator</fullName>
    </submittedName>
</protein>
<dbReference type="GO" id="GO:0003700">
    <property type="term" value="F:DNA-binding transcription factor activity"/>
    <property type="evidence" value="ECO:0007669"/>
    <property type="project" value="TreeGrafter"/>
</dbReference>
<comment type="caution">
    <text evidence="4">Lacks conserved residue(s) required for the propagation of feature annotation.</text>
</comment>
<dbReference type="Gene3D" id="1.10.10.60">
    <property type="entry name" value="Homeodomain-like"/>
    <property type="match status" value="1"/>
</dbReference>
<dbReference type="SUPFAM" id="SSF46689">
    <property type="entry name" value="Homeodomain-like"/>
    <property type="match status" value="1"/>
</dbReference>
<dbReference type="InterPro" id="IPR001647">
    <property type="entry name" value="HTH_TetR"/>
</dbReference>
<dbReference type="AlphaFoldDB" id="A0A3A4K4M2"/>
<evidence type="ECO:0000256" key="3">
    <source>
        <dbReference type="ARBA" id="ARBA00023163"/>
    </source>
</evidence>
<keyword evidence="2 4" id="KW-0238">DNA-binding</keyword>
<evidence type="ECO:0000256" key="1">
    <source>
        <dbReference type="ARBA" id="ARBA00023015"/>
    </source>
</evidence>
<dbReference type="PROSITE" id="PS50977">
    <property type="entry name" value="HTH_TETR_2"/>
    <property type="match status" value="1"/>
</dbReference>
<comment type="caution">
    <text evidence="6">The sequence shown here is derived from an EMBL/GenBank/DDBJ whole genome shotgun (WGS) entry which is preliminary data.</text>
</comment>
<accession>A0A3A4K4M2</accession>
<dbReference type="GO" id="GO:0000976">
    <property type="term" value="F:transcription cis-regulatory region binding"/>
    <property type="evidence" value="ECO:0007669"/>
    <property type="project" value="TreeGrafter"/>
</dbReference>
<dbReference type="SUPFAM" id="SSF48498">
    <property type="entry name" value="Tetracyclin repressor-like, C-terminal domain"/>
    <property type="match status" value="1"/>
</dbReference>
<evidence type="ECO:0000256" key="2">
    <source>
        <dbReference type="ARBA" id="ARBA00023125"/>
    </source>
</evidence>
<evidence type="ECO:0000259" key="5">
    <source>
        <dbReference type="PROSITE" id="PS50977"/>
    </source>
</evidence>
<dbReference type="RefSeq" id="WP_120042417.1">
    <property type="nucleotide sequence ID" value="NZ_QZFU01000023.1"/>
</dbReference>
<dbReference type="PANTHER" id="PTHR30055:SF234">
    <property type="entry name" value="HTH-TYPE TRANSCRIPTIONAL REGULATOR BETI"/>
    <property type="match status" value="1"/>
</dbReference>
<dbReference type="InterPro" id="IPR050109">
    <property type="entry name" value="HTH-type_TetR-like_transc_reg"/>
</dbReference>
<evidence type="ECO:0000256" key="4">
    <source>
        <dbReference type="PROSITE-ProRule" id="PRU00335"/>
    </source>
</evidence>
<keyword evidence="3" id="KW-0804">Transcription</keyword>
<dbReference type="EMBL" id="QZFU01000023">
    <property type="protein sequence ID" value="RJO73341.1"/>
    <property type="molecule type" value="Genomic_DNA"/>
</dbReference>
<keyword evidence="7" id="KW-1185">Reference proteome</keyword>
<keyword evidence="1" id="KW-0805">Transcription regulation</keyword>
<gene>
    <name evidence="6" type="ORF">D5S18_19020</name>
</gene>
<dbReference type="InterPro" id="IPR036271">
    <property type="entry name" value="Tet_transcr_reg_TetR-rel_C_sf"/>
</dbReference>
<proteinExistence type="predicted"/>
<reference evidence="6 7" key="1">
    <citation type="submission" date="2018-09" db="EMBL/GenBank/DDBJ databases">
        <title>YIM PH21274 draft genome.</title>
        <authorList>
            <person name="Miao C."/>
        </authorList>
    </citation>
    <scope>NUCLEOTIDE SEQUENCE [LARGE SCALE GENOMIC DNA]</scope>
    <source>
        <strain evidence="6 7">YIM PH 21724</strain>
    </source>
</reference>
<dbReference type="Pfam" id="PF00440">
    <property type="entry name" value="TetR_N"/>
    <property type="match status" value="1"/>
</dbReference>
<dbReference type="Gene3D" id="1.10.357.10">
    <property type="entry name" value="Tetracycline Repressor, domain 2"/>
    <property type="match status" value="1"/>
</dbReference>
<dbReference type="PANTHER" id="PTHR30055">
    <property type="entry name" value="HTH-TYPE TRANSCRIPTIONAL REGULATOR RUTR"/>
    <property type="match status" value="1"/>
</dbReference>
<evidence type="ECO:0000313" key="6">
    <source>
        <dbReference type="EMBL" id="RJO73341.1"/>
    </source>
</evidence>